<reference evidence="2 3" key="1">
    <citation type="submission" date="2018-05" db="EMBL/GenBank/DDBJ databases">
        <title>Genetic diversity of glacier-inhabiting Cryobacterium bacteria in China and description of Cryobacterium mengkeensis sp. nov. and Arthrobacter glacialis sp. nov.</title>
        <authorList>
            <person name="Liu Q."/>
            <person name="Xin Y.-H."/>
        </authorList>
    </citation>
    <scope>NUCLEOTIDE SEQUENCE [LARGE SCALE GENOMIC DNA]</scope>
    <source>
        <strain evidence="2 3">B7</strain>
    </source>
</reference>
<dbReference type="AlphaFoldDB" id="A0A2V5IUH3"/>
<evidence type="ECO:0000256" key="1">
    <source>
        <dbReference type="SAM" id="Phobius"/>
    </source>
</evidence>
<accession>A0A2V5IUH3</accession>
<keyword evidence="1" id="KW-0472">Membrane</keyword>
<organism evidence="2 3">
    <name type="scientific">Arthrobacter psychrolactophilus</name>
    <dbReference type="NCBI Taxonomy" id="92442"/>
    <lineage>
        <taxon>Bacteria</taxon>
        <taxon>Bacillati</taxon>
        <taxon>Actinomycetota</taxon>
        <taxon>Actinomycetes</taxon>
        <taxon>Micrococcales</taxon>
        <taxon>Micrococcaceae</taxon>
        <taxon>Arthrobacter</taxon>
    </lineage>
</organism>
<keyword evidence="1" id="KW-0812">Transmembrane</keyword>
<keyword evidence="1" id="KW-1133">Transmembrane helix</keyword>
<dbReference type="EMBL" id="QJVC01000001">
    <property type="protein sequence ID" value="PYI40168.1"/>
    <property type="molecule type" value="Genomic_DNA"/>
</dbReference>
<feature type="transmembrane region" description="Helical" evidence="1">
    <location>
        <begin position="6"/>
        <end position="24"/>
    </location>
</feature>
<proteinExistence type="predicted"/>
<feature type="transmembrane region" description="Helical" evidence="1">
    <location>
        <begin position="45"/>
        <end position="66"/>
    </location>
</feature>
<gene>
    <name evidence="2" type="ORF">CVS30_01200</name>
</gene>
<evidence type="ECO:0000313" key="3">
    <source>
        <dbReference type="Proteomes" id="UP000247980"/>
    </source>
</evidence>
<keyword evidence="3" id="KW-1185">Reference proteome</keyword>
<sequence length="70" mass="7700">MPGYGFFEWIFWVLAFGFGILALMRSEVMSTQSSQKKNGNSGQQILLWLVTVAFALAGFVTAVLAMRAGH</sequence>
<dbReference type="Proteomes" id="UP000247980">
    <property type="component" value="Unassembled WGS sequence"/>
</dbReference>
<comment type="caution">
    <text evidence="2">The sequence shown here is derived from an EMBL/GenBank/DDBJ whole genome shotgun (WGS) entry which is preliminary data.</text>
</comment>
<evidence type="ECO:0000313" key="2">
    <source>
        <dbReference type="EMBL" id="PYI40168.1"/>
    </source>
</evidence>
<name>A0A2V5IUH3_9MICC</name>
<protein>
    <submittedName>
        <fullName evidence="2">Uncharacterized protein</fullName>
    </submittedName>
</protein>